<feature type="coiled-coil region" evidence="1">
    <location>
        <begin position="131"/>
        <end position="403"/>
    </location>
</feature>
<feature type="region of interest" description="Disordered" evidence="2">
    <location>
        <begin position="978"/>
        <end position="997"/>
    </location>
</feature>
<feature type="region of interest" description="Disordered" evidence="2">
    <location>
        <begin position="98"/>
        <end position="125"/>
    </location>
</feature>
<dbReference type="PANTHER" id="PTHR43941:SF1">
    <property type="entry name" value="STRUCTURAL MAINTENANCE OF CHROMOSOMES PROTEIN 2"/>
    <property type="match status" value="1"/>
</dbReference>
<accession>A0ABR2WLZ6</accession>
<evidence type="ECO:0000313" key="3">
    <source>
        <dbReference type="EMBL" id="KAK9762491.1"/>
    </source>
</evidence>
<proteinExistence type="predicted"/>
<feature type="coiled-coil region" evidence="1">
    <location>
        <begin position="857"/>
        <end position="884"/>
    </location>
</feature>
<feature type="coiled-coil region" evidence="1">
    <location>
        <begin position="1140"/>
        <end position="1167"/>
    </location>
</feature>
<evidence type="ECO:0000313" key="4">
    <source>
        <dbReference type="Proteomes" id="UP001479436"/>
    </source>
</evidence>
<name>A0ABR2WLZ6_9FUNG</name>
<gene>
    <name evidence="3" type="ORF">K7432_011713</name>
</gene>
<organism evidence="3 4">
    <name type="scientific">Basidiobolus ranarum</name>
    <dbReference type="NCBI Taxonomy" id="34480"/>
    <lineage>
        <taxon>Eukaryota</taxon>
        <taxon>Fungi</taxon>
        <taxon>Fungi incertae sedis</taxon>
        <taxon>Zoopagomycota</taxon>
        <taxon>Entomophthoromycotina</taxon>
        <taxon>Basidiobolomycetes</taxon>
        <taxon>Basidiobolales</taxon>
        <taxon>Basidiobolaceae</taxon>
        <taxon>Basidiobolus</taxon>
    </lineage>
</organism>
<dbReference type="EMBL" id="JASJQH010000938">
    <property type="protein sequence ID" value="KAK9762491.1"/>
    <property type="molecule type" value="Genomic_DNA"/>
</dbReference>
<dbReference type="PANTHER" id="PTHR43941">
    <property type="entry name" value="STRUCTURAL MAINTENANCE OF CHROMOSOMES PROTEIN 2"/>
    <property type="match status" value="1"/>
</dbReference>
<keyword evidence="4" id="KW-1185">Reference proteome</keyword>
<feature type="coiled-coil region" evidence="1">
    <location>
        <begin position="1217"/>
        <end position="1251"/>
    </location>
</feature>
<feature type="coiled-coil region" evidence="1">
    <location>
        <begin position="777"/>
        <end position="825"/>
    </location>
</feature>
<feature type="compositionally biased region" description="Basic residues" evidence="2">
    <location>
        <begin position="707"/>
        <end position="716"/>
    </location>
</feature>
<keyword evidence="1" id="KW-0175">Coiled coil</keyword>
<evidence type="ECO:0000256" key="2">
    <source>
        <dbReference type="SAM" id="MobiDB-lite"/>
    </source>
</evidence>
<feature type="compositionally biased region" description="Polar residues" evidence="2">
    <location>
        <begin position="717"/>
        <end position="729"/>
    </location>
</feature>
<feature type="compositionally biased region" description="Basic and acidic residues" evidence="2">
    <location>
        <begin position="980"/>
        <end position="997"/>
    </location>
</feature>
<feature type="coiled-coil region" evidence="1">
    <location>
        <begin position="452"/>
        <end position="535"/>
    </location>
</feature>
<protein>
    <submittedName>
        <fullName evidence="3">Uncharacterized protein</fullName>
    </submittedName>
</protein>
<feature type="compositionally biased region" description="Polar residues" evidence="2">
    <location>
        <begin position="1313"/>
        <end position="1323"/>
    </location>
</feature>
<dbReference type="Proteomes" id="UP001479436">
    <property type="component" value="Unassembled WGS sequence"/>
</dbReference>
<feature type="region of interest" description="Disordered" evidence="2">
    <location>
        <begin position="1298"/>
        <end position="1323"/>
    </location>
</feature>
<comment type="caution">
    <text evidence="3">The sequence shown here is derived from an EMBL/GenBank/DDBJ whole genome shotgun (WGS) entry which is preliminary data.</text>
</comment>
<evidence type="ECO:0000256" key="1">
    <source>
        <dbReference type="SAM" id="Coils"/>
    </source>
</evidence>
<feature type="region of interest" description="Disordered" evidence="2">
    <location>
        <begin position="707"/>
        <end position="729"/>
    </location>
</feature>
<sequence>MGVDEDGNGLASLIGIVKSSSGRLVPRASTANIIQPPNTFLNSSSTLSTSITSKILDELWFRQNFPSETEKITRRRTIHFGKHENIFKKTLEAQFNEETSTDLSSKVSSDTNQSEDLSNPSKETPTRTILEEALLNELKELKLDLKKLKEENSKRMKDFEVRENAYREEISSIQEQRNRILMEYDSDRNQYQTEIILIKEEKQKMEADLAKALKSLEIELNSSKNDFEKKSLKEMAEKLDHEITQLKASFVDEIERTLSDRELQHTEEVEVLENEKHDLEEQLNDTKNELQYYEKSLTKVLSQLADSQDRLEGLEVEKKDLEIRAVENEIAYLDLEEDRDVLQNQCSQLKRQLETLLQENSESTNRADIEMISDKSDSLRQQYFELQQECDMMEKEVGSLKDKKAYLLWEASELSVASKPLENTMSAGKDVNDQETEENHFTPLIQEDTVADVRLKKNIDSLEENHESLEQQYINLQKSIEELNEVISREVERINTLHEDKKSLADEIDALIQLNEELRSKAEFWRTSVKEVESELSVNSSTNSKRSRRNSNSISFSRIQEIYEQRLTDQERRFNRLWDDIVINNEHLQNENQNLQYQLSDIENDRDSWAKYANELETRVEILSRESRQIDSISATDLIMNPANDELIRAQLEDENISQVDLNSQFSTIVADYKYQLDILETDKQELIEYAHKLEYEVDHLTQELHRKKSFSRRHSQSYAPPTPSESVNQEALLPHSNRIQSDDFSDGSNVKSETNRTLHSSVDFETEGFASLFADIDQMRDEMTKLSQVNTRLQEECLKLKIDRDRLAQEMNQLVDENSTLVAEHREFLAASSRIKKEPDTPEMVLEGYLIKDPRVLELIEKVNRLELNLDNQYRANERLKQQLTHFGQYFTSVDSPVCLENSLLFPEAVNNGPSLVKAPEVADKLSVGHKSNSVILSTDLINSLLLQSYAVKEMLETDSRLLTEIQITLSPDSIESIRSSDEQSEDSRNSSRPVDRDQVTRLFKSLKSLFQNQTSLIDDVQLIINKLKHTQNMSSPLAPEIVDITNKLDLITLYDASERSENSLVVAARLCGMKGRDSGFSEGGSIFKLENTEPFLKSSPRVQGRRSSFDSGSDQMYQLSEKEAHDFQQDFQELEILCRDLRYENELLIQENQQFRQKLHEAYNKTTSLRQKSMMVENLELRIHDLIQIKDEEYAMNTDRISQLECDLQTKVSKIMSLAREKNSILQDNHELQRKLIMLSEAKRQLEVDYQTEKEMVMSFQNQLCVLRESLRLEQYETRSRSNQAVSMDTNLAEENANCERHHPFELPETADSSSEDAVSH</sequence>
<reference evidence="3 4" key="1">
    <citation type="submission" date="2023-04" db="EMBL/GenBank/DDBJ databases">
        <title>Genome of Basidiobolus ranarum AG-B5.</title>
        <authorList>
            <person name="Stajich J.E."/>
            <person name="Carter-House D."/>
            <person name="Gryganskyi A."/>
        </authorList>
    </citation>
    <scope>NUCLEOTIDE SEQUENCE [LARGE SCALE GENOMIC DNA]</scope>
    <source>
        <strain evidence="3 4">AG-B5</strain>
    </source>
</reference>